<dbReference type="CDD" id="cd02644">
    <property type="entry name" value="R3H_jag"/>
    <property type="match status" value="1"/>
</dbReference>
<comment type="subcellular location">
    <subcellularLocation>
        <location evidence="6">Cytoplasm</location>
    </subcellularLocation>
</comment>
<comment type="function">
    <text evidence="6">A probable RNA chaperone. Forms a complex with KhpA which binds to cellular RNA and controls its expression. Plays a role in peptidoglycan (PG) homeostasis and cell length regulation.</text>
</comment>
<name>A0A1G6LZX1_9BACI</name>
<feature type="domain" description="R3H" evidence="7">
    <location>
        <begin position="142"/>
        <end position="208"/>
    </location>
</feature>
<dbReference type="Pfam" id="PF13083">
    <property type="entry name" value="KH_KhpA-B"/>
    <property type="match status" value="1"/>
</dbReference>
<sequence length="213" mass="23650">MKQLTARGKTVEDAIQSALQQLRVSKEKVEVAVIDEGSKGFLNLFGAKPAVVRVSVKQADIVQAAKEYLESVIHHLHPGAKVEITSRKKKHVVFAISGDNLGMLIGKRGQTLNALEVLVEQFFHQQKAYHFTVTVDAEGYRSKRRETLEMLAVQAASKALALHKAIPLDPMPASERKIVHAAVQKQKGVETDSKGKEPNRYIVIQPVKEKSWQ</sequence>
<dbReference type="InterPro" id="IPR038008">
    <property type="entry name" value="Jag_KH"/>
</dbReference>
<dbReference type="OrthoDB" id="9794483at2"/>
<comment type="domain">
    <text evidence="6">Has an N-terminal Jag-N domain and 2 RNA-binding domains (KH and R3H).</text>
</comment>
<keyword evidence="3 6" id="KW-0133">Cell shape</keyword>
<dbReference type="EMBL" id="FMZB01000002">
    <property type="protein sequence ID" value="SDC48285.1"/>
    <property type="molecule type" value="Genomic_DNA"/>
</dbReference>
<evidence type="ECO:0000256" key="4">
    <source>
        <dbReference type="ARBA" id="ARBA00023186"/>
    </source>
</evidence>
<dbReference type="InterPro" id="IPR039247">
    <property type="entry name" value="KhpB"/>
</dbReference>
<dbReference type="PANTHER" id="PTHR35800">
    <property type="entry name" value="PROTEIN JAG"/>
    <property type="match status" value="1"/>
</dbReference>
<dbReference type="InterPro" id="IPR001374">
    <property type="entry name" value="R3H_dom"/>
</dbReference>
<accession>A0A1G6LZX1</accession>
<keyword evidence="1 6" id="KW-0963">Cytoplasm</keyword>
<evidence type="ECO:0000256" key="3">
    <source>
        <dbReference type="ARBA" id="ARBA00022960"/>
    </source>
</evidence>
<dbReference type="InterPro" id="IPR036867">
    <property type="entry name" value="R3H_dom_sf"/>
</dbReference>
<proteinExistence type="inferred from homology"/>
<dbReference type="NCBIfam" id="NF041568">
    <property type="entry name" value="Jag_EloR"/>
    <property type="match status" value="1"/>
</dbReference>
<evidence type="ECO:0000259" key="7">
    <source>
        <dbReference type="PROSITE" id="PS51061"/>
    </source>
</evidence>
<dbReference type="GO" id="GO:0008360">
    <property type="term" value="P:regulation of cell shape"/>
    <property type="evidence" value="ECO:0007669"/>
    <property type="project" value="UniProtKB-KW"/>
</dbReference>
<dbReference type="GO" id="GO:0071555">
    <property type="term" value="P:cell wall organization"/>
    <property type="evidence" value="ECO:0007669"/>
    <property type="project" value="UniProtKB-KW"/>
</dbReference>
<dbReference type="InterPro" id="IPR015946">
    <property type="entry name" value="KH_dom-like_a/b"/>
</dbReference>
<evidence type="ECO:0000256" key="5">
    <source>
        <dbReference type="ARBA" id="ARBA00023316"/>
    </source>
</evidence>
<dbReference type="Pfam" id="PF14804">
    <property type="entry name" value="Jag_N"/>
    <property type="match status" value="1"/>
</dbReference>
<comment type="similarity">
    <text evidence="6">Belongs to the KhpB RNA-binding protein family.</text>
</comment>
<keyword evidence="5 6" id="KW-0961">Cell wall biogenesis/degradation</keyword>
<dbReference type="AlphaFoldDB" id="A0A1G6LZX1"/>
<keyword evidence="9" id="KW-1185">Reference proteome</keyword>
<dbReference type="Gene3D" id="3.30.30.80">
    <property type="entry name" value="probable RNA-binding protein from clostridium symbiosum atcc 14940"/>
    <property type="match status" value="1"/>
</dbReference>
<dbReference type="InterPro" id="IPR032782">
    <property type="entry name" value="KhpB_N"/>
</dbReference>
<feature type="region of interest" description="Jag_N domain" evidence="6">
    <location>
        <begin position="5"/>
        <end position="55"/>
    </location>
</feature>
<dbReference type="SMART" id="SM01245">
    <property type="entry name" value="Jag_N"/>
    <property type="match status" value="1"/>
</dbReference>
<dbReference type="GO" id="GO:0009252">
    <property type="term" value="P:peptidoglycan biosynthetic process"/>
    <property type="evidence" value="ECO:0007669"/>
    <property type="project" value="UniProtKB-UniRule"/>
</dbReference>
<comment type="subunit">
    <text evidence="6">Forms a complex with KhpA.</text>
</comment>
<gene>
    <name evidence="6" type="primary">khpB</name>
    <name evidence="6" type="synonym">eloR</name>
    <name evidence="8" type="ORF">SAMN05421663_102539</name>
</gene>
<dbReference type="HAMAP" id="MF_00867">
    <property type="entry name" value="KhpB"/>
    <property type="match status" value="1"/>
</dbReference>
<dbReference type="Gene3D" id="3.30.300.20">
    <property type="match status" value="1"/>
</dbReference>
<keyword evidence="2 6" id="KW-0694">RNA-binding</keyword>
<dbReference type="InterPro" id="IPR034079">
    <property type="entry name" value="R3H_KhpB"/>
</dbReference>
<keyword evidence="4 6" id="KW-0143">Chaperone</keyword>
<dbReference type="GO" id="GO:0005737">
    <property type="term" value="C:cytoplasm"/>
    <property type="evidence" value="ECO:0007669"/>
    <property type="project" value="UniProtKB-SubCell"/>
</dbReference>
<dbReference type="Pfam" id="PF01424">
    <property type="entry name" value="R3H"/>
    <property type="match status" value="1"/>
</dbReference>
<evidence type="ECO:0000256" key="2">
    <source>
        <dbReference type="ARBA" id="ARBA00022884"/>
    </source>
</evidence>
<dbReference type="SUPFAM" id="SSF82708">
    <property type="entry name" value="R3H domain"/>
    <property type="match status" value="1"/>
</dbReference>
<evidence type="ECO:0000256" key="1">
    <source>
        <dbReference type="ARBA" id="ARBA00022490"/>
    </source>
</evidence>
<dbReference type="PANTHER" id="PTHR35800:SF1">
    <property type="entry name" value="RNA-BINDING PROTEIN KHPB"/>
    <property type="match status" value="1"/>
</dbReference>
<dbReference type="GO" id="GO:0003723">
    <property type="term" value="F:RNA binding"/>
    <property type="evidence" value="ECO:0007669"/>
    <property type="project" value="UniProtKB-UniRule"/>
</dbReference>
<evidence type="ECO:0000313" key="9">
    <source>
        <dbReference type="Proteomes" id="UP000198666"/>
    </source>
</evidence>
<dbReference type="RefSeq" id="WP_093726341.1">
    <property type="nucleotide sequence ID" value="NZ_FMZB01000002.1"/>
</dbReference>
<dbReference type="Gene3D" id="3.30.1370.50">
    <property type="entry name" value="R3H-like domain"/>
    <property type="match status" value="1"/>
</dbReference>
<evidence type="ECO:0000313" key="8">
    <source>
        <dbReference type="EMBL" id="SDC48285.1"/>
    </source>
</evidence>
<dbReference type="Proteomes" id="UP000198666">
    <property type="component" value="Unassembled WGS sequence"/>
</dbReference>
<dbReference type="SMART" id="SM00393">
    <property type="entry name" value="R3H"/>
    <property type="match status" value="1"/>
</dbReference>
<dbReference type="InterPro" id="IPR038247">
    <property type="entry name" value="Jag_N_dom_sf"/>
</dbReference>
<dbReference type="PROSITE" id="PS51061">
    <property type="entry name" value="R3H"/>
    <property type="match status" value="1"/>
</dbReference>
<organism evidence="8 9">
    <name type="scientific">Terribacillus halophilus</name>
    <dbReference type="NCBI Taxonomy" id="361279"/>
    <lineage>
        <taxon>Bacteria</taxon>
        <taxon>Bacillati</taxon>
        <taxon>Bacillota</taxon>
        <taxon>Bacilli</taxon>
        <taxon>Bacillales</taxon>
        <taxon>Bacillaceae</taxon>
        <taxon>Terribacillus</taxon>
    </lineage>
</organism>
<protein>
    <recommendedName>
        <fullName evidence="6">RNA-binding protein KhpB</fullName>
    </recommendedName>
    <alternativeName>
        <fullName evidence="6">RNA-binding protein EloR</fullName>
    </alternativeName>
</protein>
<evidence type="ECO:0000256" key="6">
    <source>
        <dbReference type="HAMAP-Rule" id="MF_00867"/>
    </source>
</evidence>
<reference evidence="9" key="1">
    <citation type="submission" date="2016-10" db="EMBL/GenBank/DDBJ databases">
        <authorList>
            <person name="Varghese N."/>
            <person name="Submissions S."/>
        </authorList>
    </citation>
    <scope>NUCLEOTIDE SEQUENCE [LARGE SCALE GENOMIC DNA]</scope>
    <source>
        <strain evidence="9">DSM 21620</strain>
    </source>
</reference>
<dbReference type="CDD" id="cd02414">
    <property type="entry name" value="KH-II_Jag"/>
    <property type="match status" value="1"/>
</dbReference>
<dbReference type="STRING" id="361279.SAMN05421663_102539"/>